<sequence>MIGAQALAAPASRLLGQPHAVAARQLSFLNEPPDLRGLTSSGPIDIWRARRVCDGRQWGSTVTFVFRAGQLERMVRPPDRVVRHAPGVEPWKAPRDPVLAPFAGALPFQDSLLDGLGRSGEKAIAADTLLVNCPRLVKSGAARPQRFSLGNPSDQQVLALAPFAVLLPSLNKRRREAAAAGQATFKTVVLGAALPGGRDAFIKRPGVRSYGGGAYEVFSIDMGSQPNNNVANVNEAAFVGVRNGRVEWKARDRLGVGPELCLDRNGVPGANRKGCSSTGHFTP</sequence>
<dbReference type="EMBL" id="CP158375">
    <property type="protein sequence ID" value="XDO97139.1"/>
    <property type="molecule type" value="Genomic_DNA"/>
</dbReference>
<name>A0AB39KTQ7_9CAUL</name>
<proteinExistence type="predicted"/>
<reference evidence="1" key="1">
    <citation type="submission" date="2024-06" db="EMBL/GenBank/DDBJ databases">
        <title>Caulobacter inopinatus, sp. nov.</title>
        <authorList>
            <person name="Donachie S.P."/>
        </authorList>
    </citation>
    <scope>NUCLEOTIDE SEQUENCE</scope>
    <source>
        <strain evidence="1">73W</strain>
    </source>
</reference>
<dbReference type="RefSeq" id="WP_369060156.1">
    <property type="nucleotide sequence ID" value="NZ_CP158375.1"/>
</dbReference>
<organism evidence="1">
    <name type="scientific">Caulobacter sp. 73W</name>
    <dbReference type="NCBI Taxonomy" id="3161137"/>
    <lineage>
        <taxon>Bacteria</taxon>
        <taxon>Pseudomonadati</taxon>
        <taxon>Pseudomonadota</taxon>
        <taxon>Alphaproteobacteria</taxon>
        <taxon>Caulobacterales</taxon>
        <taxon>Caulobacteraceae</taxon>
        <taxon>Caulobacter</taxon>
    </lineage>
</organism>
<accession>A0AB39KTQ7</accession>
<protein>
    <submittedName>
        <fullName evidence="1">Uncharacterized protein</fullName>
    </submittedName>
</protein>
<dbReference type="AlphaFoldDB" id="A0AB39KTQ7"/>
<gene>
    <name evidence="1" type="ORF">ABOZ73_01550</name>
</gene>
<evidence type="ECO:0000313" key="1">
    <source>
        <dbReference type="EMBL" id="XDO97139.1"/>
    </source>
</evidence>